<evidence type="ECO:0000313" key="2">
    <source>
        <dbReference type="Proteomes" id="UP000469346"/>
    </source>
</evidence>
<evidence type="ECO:0008006" key="3">
    <source>
        <dbReference type="Google" id="ProtNLM"/>
    </source>
</evidence>
<gene>
    <name evidence="1" type="ORF">G3N55_03335</name>
</gene>
<name>A0A6N9TKT1_DISTH</name>
<comment type="caution">
    <text evidence="1">The sequence shown here is derived from an EMBL/GenBank/DDBJ whole genome shotgun (WGS) entry which is preliminary data.</text>
</comment>
<accession>A0A6N9TKT1</accession>
<evidence type="ECO:0000313" key="1">
    <source>
        <dbReference type="EMBL" id="NDY41882.1"/>
    </source>
</evidence>
<protein>
    <recommendedName>
        <fullName evidence="3">Sugar transferase</fullName>
    </recommendedName>
</protein>
<dbReference type="Proteomes" id="UP000469346">
    <property type="component" value="Unassembled WGS sequence"/>
</dbReference>
<dbReference type="EMBL" id="JAAGRR010000022">
    <property type="protein sequence ID" value="NDY41882.1"/>
    <property type="molecule type" value="Genomic_DNA"/>
</dbReference>
<keyword evidence="2" id="KW-1185">Reference proteome</keyword>
<organism evidence="1 2">
    <name type="scientific">Dissulfurirhabdus thermomarina</name>
    <dbReference type="NCBI Taxonomy" id="1765737"/>
    <lineage>
        <taxon>Bacteria</taxon>
        <taxon>Deltaproteobacteria</taxon>
        <taxon>Dissulfurirhabdaceae</taxon>
        <taxon>Dissulfurirhabdus</taxon>
    </lineage>
</organism>
<reference evidence="1 2" key="1">
    <citation type="submission" date="2020-02" db="EMBL/GenBank/DDBJ databases">
        <title>Comparative genomics of sulfur disproportionating microorganisms.</title>
        <authorList>
            <person name="Ward L.M."/>
            <person name="Bertran E."/>
            <person name="Johnston D.T."/>
        </authorList>
    </citation>
    <scope>NUCLEOTIDE SEQUENCE [LARGE SCALE GENOMIC DNA]</scope>
    <source>
        <strain evidence="1 2">DSM 100025</strain>
    </source>
</reference>
<proteinExistence type="predicted"/>
<dbReference type="RefSeq" id="WP_163298035.1">
    <property type="nucleotide sequence ID" value="NZ_JAAGRR010000022.1"/>
</dbReference>
<dbReference type="AlphaFoldDB" id="A0A6N9TKT1"/>
<sequence>MDEESLLAGYPDPEAAYVREVLPRKIALYRRYAEEHNMVTDLRLILRTLVRLARRGA</sequence>